<dbReference type="Gene3D" id="2.60.120.920">
    <property type="match status" value="1"/>
</dbReference>
<dbReference type="AlphaFoldDB" id="A0A8X7X6X0"/>
<dbReference type="Pfam" id="PF13765">
    <property type="entry name" value="PRY"/>
    <property type="match status" value="1"/>
</dbReference>
<feature type="domain" description="B30.2/SPRY" evidence="1">
    <location>
        <begin position="81"/>
        <end position="276"/>
    </location>
</feature>
<dbReference type="InterPro" id="IPR013320">
    <property type="entry name" value="ConA-like_dom_sf"/>
</dbReference>
<name>A0A8X7X6X0_POLSE</name>
<dbReference type="InterPro" id="IPR001870">
    <property type="entry name" value="B30.2/SPRY"/>
</dbReference>
<evidence type="ECO:0000313" key="2">
    <source>
        <dbReference type="EMBL" id="KAG2463275.1"/>
    </source>
</evidence>
<dbReference type="InterPro" id="IPR003877">
    <property type="entry name" value="SPRY_dom"/>
</dbReference>
<organism evidence="2 3">
    <name type="scientific">Polypterus senegalus</name>
    <name type="common">Senegal bichir</name>
    <dbReference type="NCBI Taxonomy" id="55291"/>
    <lineage>
        <taxon>Eukaryota</taxon>
        <taxon>Metazoa</taxon>
        <taxon>Chordata</taxon>
        <taxon>Craniata</taxon>
        <taxon>Vertebrata</taxon>
        <taxon>Euteleostomi</taxon>
        <taxon>Actinopterygii</taxon>
        <taxon>Polypteriformes</taxon>
        <taxon>Polypteridae</taxon>
        <taxon>Polypterus</taxon>
    </lineage>
</organism>
<feature type="non-terminal residue" evidence="2">
    <location>
        <position position="1"/>
    </location>
</feature>
<feature type="non-terminal residue" evidence="2">
    <location>
        <position position="292"/>
    </location>
</feature>
<evidence type="ECO:0000313" key="3">
    <source>
        <dbReference type="Proteomes" id="UP000886611"/>
    </source>
</evidence>
<dbReference type="InterPro" id="IPR050143">
    <property type="entry name" value="TRIM/RBCC"/>
</dbReference>
<keyword evidence="3" id="KW-1185">Reference proteome</keyword>
<dbReference type="Proteomes" id="UP000886611">
    <property type="component" value="Unassembled WGS sequence"/>
</dbReference>
<dbReference type="EMBL" id="JAATIS010004040">
    <property type="protein sequence ID" value="KAG2463275.1"/>
    <property type="molecule type" value="Genomic_DNA"/>
</dbReference>
<gene>
    <name evidence="2" type="primary">Btn3a1</name>
    <name evidence="2" type="ORF">GTO96_0000999</name>
</gene>
<dbReference type="PANTHER" id="PTHR24103">
    <property type="entry name" value="E3 UBIQUITIN-PROTEIN LIGASE TRIM"/>
    <property type="match status" value="1"/>
</dbReference>
<protein>
    <submittedName>
        <fullName evidence="2">BT3A1 protein</fullName>
    </submittedName>
</protein>
<dbReference type="SMART" id="SM00589">
    <property type="entry name" value="PRY"/>
    <property type="match status" value="1"/>
</dbReference>
<proteinExistence type="predicted"/>
<reference evidence="2 3" key="1">
    <citation type="journal article" date="2021" name="Cell">
        <title>Tracing the genetic footprints of vertebrate landing in non-teleost ray-finned fishes.</title>
        <authorList>
            <person name="Bi X."/>
            <person name="Wang K."/>
            <person name="Yang L."/>
            <person name="Pan H."/>
            <person name="Jiang H."/>
            <person name="Wei Q."/>
            <person name="Fang M."/>
            <person name="Yu H."/>
            <person name="Zhu C."/>
            <person name="Cai Y."/>
            <person name="He Y."/>
            <person name="Gan X."/>
            <person name="Zeng H."/>
            <person name="Yu D."/>
            <person name="Zhu Y."/>
            <person name="Jiang H."/>
            <person name="Qiu Q."/>
            <person name="Yang H."/>
            <person name="Zhang Y.E."/>
            <person name="Wang W."/>
            <person name="Zhu M."/>
            <person name="He S."/>
            <person name="Zhang G."/>
        </authorList>
    </citation>
    <scope>NUCLEOTIDE SEQUENCE [LARGE SCALE GENOMIC DNA]</scope>
    <source>
        <strain evidence="2">Bchr_013</strain>
    </source>
</reference>
<dbReference type="Pfam" id="PF00622">
    <property type="entry name" value="SPRY"/>
    <property type="match status" value="1"/>
</dbReference>
<dbReference type="InterPro" id="IPR043136">
    <property type="entry name" value="B30.2/SPRY_sf"/>
</dbReference>
<dbReference type="FunFam" id="2.60.120.920:FF:000004">
    <property type="entry name" value="Butyrophilin subfamily 1 member A1"/>
    <property type="match status" value="1"/>
</dbReference>
<dbReference type="SUPFAM" id="SSF49899">
    <property type="entry name" value="Concanavalin A-like lectins/glucanases"/>
    <property type="match status" value="1"/>
</dbReference>
<dbReference type="InterPro" id="IPR006574">
    <property type="entry name" value="PRY"/>
</dbReference>
<dbReference type="SMART" id="SM00449">
    <property type="entry name" value="SPRY"/>
    <property type="match status" value="1"/>
</dbReference>
<evidence type="ECO:0000259" key="1">
    <source>
        <dbReference type="PROSITE" id="PS50188"/>
    </source>
</evidence>
<dbReference type="InterPro" id="IPR003879">
    <property type="entry name" value="Butyrophylin_SPRY"/>
</dbReference>
<accession>A0A8X7X6X0</accession>
<dbReference type="CDD" id="cd13733">
    <property type="entry name" value="SPRY_PRY_C-I_1"/>
    <property type="match status" value="1"/>
</dbReference>
<dbReference type="PROSITE" id="PS50188">
    <property type="entry name" value="B302_SPRY"/>
    <property type="match status" value="1"/>
</dbReference>
<comment type="caution">
    <text evidence="2">The sequence shown here is derived from an EMBL/GenBank/DDBJ whole genome shotgun (WGS) entry which is preliminary data.</text>
</comment>
<sequence length="292" mass="33899">MPTDPRLYDSHWRIRTHADGPPTHLLAAEVFSECCVCKTAITELVLCRLLQVVLSASDRSHLPEECVSQVWTQGYYTVVSMVHHLKNACEEYNHQIIDVDIILDPDTAHPKFIISEDCKRMRRGEEWREVPDNRERFNERRCAVASEGFISGQCYWQVDMGENRGWALGVIKASAERKGNLKMTPALGYWVLWHENNLVKALTEERTELFVTKVPKIVGVYLDYEERQVSFYNAAIRSHIYTYVGMDFDTEEKLFPLFYLWDWRSDLTIFTVSSELQAEVAPIREAIQTDQS</sequence>
<dbReference type="PRINTS" id="PR01407">
    <property type="entry name" value="BUTYPHLNCDUF"/>
</dbReference>